<organism evidence="1 2">
    <name type="scientific">Colletotrichum cuscutae</name>
    <dbReference type="NCBI Taxonomy" id="1209917"/>
    <lineage>
        <taxon>Eukaryota</taxon>
        <taxon>Fungi</taxon>
        <taxon>Dikarya</taxon>
        <taxon>Ascomycota</taxon>
        <taxon>Pezizomycotina</taxon>
        <taxon>Sordariomycetes</taxon>
        <taxon>Hypocreomycetidae</taxon>
        <taxon>Glomerellales</taxon>
        <taxon>Glomerellaceae</taxon>
        <taxon>Colletotrichum</taxon>
        <taxon>Colletotrichum acutatum species complex</taxon>
    </lineage>
</organism>
<reference evidence="1" key="1">
    <citation type="submission" date="2016-11" db="EMBL/GenBank/DDBJ databases">
        <title>The genome sequence of Colletotrichum cuscutae.</title>
        <authorList>
            <person name="Baroncelli R."/>
        </authorList>
    </citation>
    <scope>NUCLEOTIDE SEQUENCE</scope>
    <source>
        <strain evidence="1">IMI 304802</strain>
    </source>
</reference>
<evidence type="ECO:0000313" key="2">
    <source>
        <dbReference type="Proteomes" id="UP001239213"/>
    </source>
</evidence>
<dbReference type="EMBL" id="MPDP01000190">
    <property type="protein sequence ID" value="KAK1472391.1"/>
    <property type="molecule type" value="Genomic_DNA"/>
</dbReference>
<gene>
    <name evidence="1" type="ORF">CCUS01_05775</name>
</gene>
<evidence type="ECO:0000313" key="1">
    <source>
        <dbReference type="EMBL" id="KAK1472391.1"/>
    </source>
</evidence>
<dbReference type="AlphaFoldDB" id="A0AAI9Y0T3"/>
<comment type="caution">
    <text evidence="1">The sequence shown here is derived from an EMBL/GenBank/DDBJ whole genome shotgun (WGS) entry which is preliminary data.</text>
</comment>
<accession>A0AAI9Y0T3</accession>
<keyword evidence="2" id="KW-1185">Reference proteome</keyword>
<name>A0AAI9Y0T3_9PEZI</name>
<proteinExistence type="predicted"/>
<sequence length="37" mass="4081">MLRLTPAAQVGLFGTRCGSWVGPRRRVAPERLPRSTS</sequence>
<dbReference type="Proteomes" id="UP001239213">
    <property type="component" value="Unassembled WGS sequence"/>
</dbReference>
<protein>
    <submittedName>
        <fullName evidence="1">Uncharacterized protein</fullName>
    </submittedName>
</protein>